<reference evidence="2" key="1">
    <citation type="journal article" date="2023" name="Science">
        <title>Genome structures resolve the early diversification of teleost fishes.</title>
        <authorList>
            <person name="Parey E."/>
            <person name="Louis A."/>
            <person name="Montfort J."/>
            <person name="Bouchez O."/>
            <person name="Roques C."/>
            <person name="Iampietro C."/>
            <person name="Lluch J."/>
            <person name="Castinel A."/>
            <person name="Donnadieu C."/>
            <person name="Desvignes T."/>
            <person name="Floi Bucao C."/>
            <person name="Jouanno E."/>
            <person name="Wen M."/>
            <person name="Mejri S."/>
            <person name="Dirks R."/>
            <person name="Jansen H."/>
            <person name="Henkel C."/>
            <person name="Chen W.J."/>
            <person name="Zahm M."/>
            <person name="Cabau C."/>
            <person name="Klopp C."/>
            <person name="Thompson A.W."/>
            <person name="Robinson-Rechavi M."/>
            <person name="Braasch I."/>
            <person name="Lecointre G."/>
            <person name="Bobe J."/>
            <person name="Postlethwait J.H."/>
            <person name="Berthelot C."/>
            <person name="Roest Crollius H."/>
            <person name="Guiguen Y."/>
        </authorList>
    </citation>
    <scope>NUCLEOTIDE SEQUENCE</scope>
    <source>
        <strain evidence="2">WJC10195</strain>
    </source>
</reference>
<proteinExistence type="predicted"/>
<comment type="caution">
    <text evidence="2">The sequence shown here is derived from an EMBL/GenBank/DDBJ whole genome shotgun (WGS) entry which is preliminary data.</text>
</comment>
<evidence type="ECO:0000313" key="2">
    <source>
        <dbReference type="EMBL" id="KAJ8344123.1"/>
    </source>
</evidence>
<evidence type="ECO:0000256" key="1">
    <source>
        <dbReference type="SAM" id="MobiDB-lite"/>
    </source>
</evidence>
<sequence length="119" mass="13167">MPRAVATLPHARLPCPGDMQECIKDMTRLRVRAAHSAGRRQSRIRLRDRRRPSPYSQLTVVSWASLGTHAADGGPSKPGSGCRRFTPCGRRGRGPGETNSPGIERVPPCRSEIFRREPV</sequence>
<feature type="region of interest" description="Disordered" evidence="1">
    <location>
        <begin position="33"/>
        <end position="54"/>
    </location>
</feature>
<organism evidence="2 3">
    <name type="scientific">Synaphobranchus kaupii</name>
    <name type="common">Kaup's arrowtooth eel</name>
    <dbReference type="NCBI Taxonomy" id="118154"/>
    <lineage>
        <taxon>Eukaryota</taxon>
        <taxon>Metazoa</taxon>
        <taxon>Chordata</taxon>
        <taxon>Craniata</taxon>
        <taxon>Vertebrata</taxon>
        <taxon>Euteleostomi</taxon>
        <taxon>Actinopterygii</taxon>
        <taxon>Neopterygii</taxon>
        <taxon>Teleostei</taxon>
        <taxon>Anguilliformes</taxon>
        <taxon>Synaphobranchidae</taxon>
        <taxon>Synaphobranchus</taxon>
    </lineage>
</organism>
<accession>A0A9Q1ESA5</accession>
<protein>
    <submittedName>
        <fullName evidence="2">Uncharacterized protein</fullName>
    </submittedName>
</protein>
<dbReference type="Proteomes" id="UP001152622">
    <property type="component" value="Chromosome 13"/>
</dbReference>
<gene>
    <name evidence="2" type="ORF">SKAU_G00314520</name>
</gene>
<evidence type="ECO:0000313" key="3">
    <source>
        <dbReference type="Proteomes" id="UP001152622"/>
    </source>
</evidence>
<keyword evidence="3" id="KW-1185">Reference proteome</keyword>
<name>A0A9Q1ESA5_SYNKA</name>
<dbReference type="AlphaFoldDB" id="A0A9Q1ESA5"/>
<feature type="region of interest" description="Disordered" evidence="1">
    <location>
        <begin position="67"/>
        <end position="119"/>
    </location>
</feature>
<dbReference type="EMBL" id="JAINUF010000013">
    <property type="protein sequence ID" value="KAJ8344123.1"/>
    <property type="molecule type" value="Genomic_DNA"/>
</dbReference>
<feature type="compositionally biased region" description="Basic residues" evidence="1">
    <location>
        <begin position="33"/>
        <end position="52"/>
    </location>
</feature>